<dbReference type="PANTHER" id="PTHR33133:SF3">
    <property type="entry name" value="TRANSMEMBRANE PROTEIN"/>
    <property type="match status" value="1"/>
</dbReference>
<sequence length="215" mass="23242">MANASNIIRSSIHTFFCNYNTFVSLAVLLIFPASAVTLLSSSFIPSSSSSSSSSNFLLAVPHRLHSLFEAANFPSNSRLFTILTLKLSQTILCFLFTLPFTLTFLNLSKTYIIFSTCKPPLQRQDLPPFSSILHLYLPLLLTHLYTILVILSTNCAVFSAFLALDVLGLLSATSLLTITGAGAILYSIILGNVLVISNLAGIISAKENAVDTARC</sequence>
<reference evidence="2 3" key="1">
    <citation type="journal article" date="2022" name="Nat. Plants">
        <title>Genomes of leafy and leafless Platanthera orchids illuminate the evolution of mycoheterotrophy.</title>
        <authorList>
            <person name="Li M.H."/>
            <person name="Liu K.W."/>
            <person name="Li Z."/>
            <person name="Lu H.C."/>
            <person name="Ye Q.L."/>
            <person name="Zhang D."/>
            <person name="Wang J.Y."/>
            <person name="Li Y.F."/>
            <person name="Zhong Z.M."/>
            <person name="Liu X."/>
            <person name="Yu X."/>
            <person name="Liu D.K."/>
            <person name="Tu X.D."/>
            <person name="Liu B."/>
            <person name="Hao Y."/>
            <person name="Liao X.Y."/>
            <person name="Jiang Y.T."/>
            <person name="Sun W.H."/>
            <person name="Chen J."/>
            <person name="Chen Y.Q."/>
            <person name="Ai Y."/>
            <person name="Zhai J.W."/>
            <person name="Wu S.S."/>
            <person name="Zhou Z."/>
            <person name="Hsiao Y.Y."/>
            <person name="Wu W.L."/>
            <person name="Chen Y.Y."/>
            <person name="Lin Y.F."/>
            <person name="Hsu J.L."/>
            <person name="Li C.Y."/>
            <person name="Wang Z.W."/>
            <person name="Zhao X."/>
            <person name="Zhong W.Y."/>
            <person name="Ma X.K."/>
            <person name="Ma L."/>
            <person name="Huang J."/>
            <person name="Chen G.Z."/>
            <person name="Huang M.Z."/>
            <person name="Huang L."/>
            <person name="Peng D.H."/>
            <person name="Luo Y.B."/>
            <person name="Zou S.Q."/>
            <person name="Chen S.P."/>
            <person name="Lan S."/>
            <person name="Tsai W.C."/>
            <person name="Van de Peer Y."/>
            <person name="Liu Z.J."/>
        </authorList>
    </citation>
    <scope>NUCLEOTIDE SEQUENCE [LARGE SCALE GENOMIC DNA]</scope>
    <source>
        <strain evidence="2">Lor287</strain>
    </source>
</reference>
<feature type="transmembrane region" description="Helical" evidence="1">
    <location>
        <begin position="87"/>
        <end position="114"/>
    </location>
</feature>
<evidence type="ECO:0008006" key="4">
    <source>
        <dbReference type="Google" id="ProtNLM"/>
    </source>
</evidence>
<keyword evidence="1" id="KW-0812">Transmembrane</keyword>
<organism evidence="2 3">
    <name type="scientific">Platanthera zijinensis</name>
    <dbReference type="NCBI Taxonomy" id="2320716"/>
    <lineage>
        <taxon>Eukaryota</taxon>
        <taxon>Viridiplantae</taxon>
        <taxon>Streptophyta</taxon>
        <taxon>Embryophyta</taxon>
        <taxon>Tracheophyta</taxon>
        <taxon>Spermatophyta</taxon>
        <taxon>Magnoliopsida</taxon>
        <taxon>Liliopsida</taxon>
        <taxon>Asparagales</taxon>
        <taxon>Orchidaceae</taxon>
        <taxon>Orchidoideae</taxon>
        <taxon>Orchideae</taxon>
        <taxon>Orchidinae</taxon>
        <taxon>Platanthera</taxon>
    </lineage>
</organism>
<dbReference type="AlphaFoldDB" id="A0AAP0AX42"/>
<evidence type="ECO:0000256" key="1">
    <source>
        <dbReference type="SAM" id="Phobius"/>
    </source>
</evidence>
<evidence type="ECO:0000313" key="3">
    <source>
        <dbReference type="Proteomes" id="UP001418222"/>
    </source>
</evidence>
<keyword evidence="1" id="KW-0472">Membrane</keyword>
<accession>A0AAP0AX42</accession>
<gene>
    <name evidence="2" type="ORF">KSP39_PZI022001</name>
</gene>
<protein>
    <recommendedName>
        <fullName evidence="4">Transmembrane protein</fullName>
    </recommendedName>
</protein>
<dbReference type="PANTHER" id="PTHR33133">
    <property type="entry name" value="OS08G0107100 PROTEIN-RELATED"/>
    <property type="match status" value="1"/>
</dbReference>
<evidence type="ECO:0000313" key="2">
    <source>
        <dbReference type="EMBL" id="KAK8918418.1"/>
    </source>
</evidence>
<feature type="transmembrane region" description="Helical" evidence="1">
    <location>
        <begin position="175"/>
        <end position="196"/>
    </location>
</feature>
<proteinExistence type="predicted"/>
<keyword evidence="1" id="KW-1133">Transmembrane helix</keyword>
<name>A0AAP0AX42_9ASPA</name>
<comment type="caution">
    <text evidence="2">The sequence shown here is derived from an EMBL/GenBank/DDBJ whole genome shotgun (WGS) entry which is preliminary data.</text>
</comment>
<dbReference type="Proteomes" id="UP001418222">
    <property type="component" value="Unassembled WGS sequence"/>
</dbReference>
<feature type="transmembrane region" description="Helical" evidence="1">
    <location>
        <begin position="135"/>
        <end position="163"/>
    </location>
</feature>
<feature type="transmembrane region" description="Helical" evidence="1">
    <location>
        <begin position="21"/>
        <end position="44"/>
    </location>
</feature>
<dbReference type="EMBL" id="JBBWWQ010000019">
    <property type="protein sequence ID" value="KAK8918418.1"/>
    <property type="molecule type" value="Genomic_DNA"/>
</dbReference>
<keyword evidence="3" id="KW-1185">Reference proteome</keyword>